<proteinExistence type="predicted"/>
<feature type="domain" description="Reductase C-terminal" evidence="6">
    <location>
        <begin position="318"/>
        <end position="371"/>
    </location>
</feature>
<feature type="domain" description="FAD/NAD(P)-binding" evidence="5">
    <location>
        <begin position="3"/>
        <end position="299"/>
    </location>
</feature>
<dbReference type="Gene3D" id="3.50.50.60">
    <property type="entry name" value="FAD/NAD(P)-binding domain"/>
    <property type="match status" value="2"/>
</dbReference>
<organism evidence="7 8">
    <name type="scientific">Phytohabitans rumicis</name>
    <dbReference type="NCBI Taxonomy" id="1076125"/>
    <lineage>
        <taxon>Bacteria</taxon>
        <taxon>Bacillati</taxon>
        <taxon>Actinomycetota</taxon>
        <taxon>Actinomycetes</taxon>
        <taxon>Micromonosporales</taxon>
        <taxon>Micromonosporaceae</taxon>
    </lineage>
</organism>
<gene>
    <name evidence="7" type="ORF">Prum_098530</name>
</gene>
<protein>
    <submittedName>
        <fullName evidence="7">Pyridine nucleotide-disulfide oxidoreductase</fullName>
    </submittedName>
</protein>
<keyword evidence="2" id="KW-0285">Flavoprotein</keyword>
<evidence type="ECO:0000256" key="2">
    <source>
        <dbReference type="ARBA" id="ARBA00022630"/>
    </source>
</evidence>
<evidence type="ECO:0000259" key="6">
    <source>
        <dbReference type="Pfam" id="PF14759"/>
    </source>
</evidence>
<evidence type="ECO:0000313" key="8">
    <source>
        <dbReference type="Proteomes" id="UP000482960"/>
    </source>
</evidence>
<dbReference type="PANTHER" id="PTHR43557">
    <property type="entry name" value="APOPTOSIS-INDUCING FACTOR 1"/>
    <property type="match status" value="1"/>
</dbReference>
<dbReference type="Proteomes" id="UP000482960">
    <property type="component" value="Unassembled WGS sequence"/>
</dbReference>
<reference evidence="7 8" key="1">
    <citation type="submission" date="2020-03" db="EMBL/GenBank/DDBJ databases">
        <title>Whole genome shotgun sequence of Phytohabitans rumicis NBRC 108638.</title>
        <authorList>
            <person name="Komaki H."/>
            <person name="Tamura T."/>
        </authorList>
    </citation>
    <scope>NUCLEOTIDE SEQUENCE [LARGE SCALE GENOMIC DNA]</scope>
    <source>
        <strain evidence="7 8">NBRC 108638</strain>
    </source>
</reference>
<dbReference type="InterPro" id="IPR023753">
    <property type="entry name" value="FAD/NAD-binding_dom"/>
</dbReference>
<dbReference type="InterPro" id="IPR028202">
    <property type="entry name" value="Reductase_C"/>
</dbReference>
<comment type="caution">
    <text evidence="7">The sequence shown here is derived from an EMBL/GenBank/DDBJ whole genome shotgun (WGS) entry which is preliminary data.</text>
</comment>
<comment type="cofactor">
    <cofactor evidence="1">
        <name>FAD</name>
        <dbReference type="ChEBI" id="CHEBI:57692"/>
    </cofactor>
</comment>
<evidence type="ECO:0000256" key="4">
    <source>
        <dbReference type="ARBA" id="ARBA00023002"/>
    </source>
</evidence>
<reference evidence="7 8" key="2">
    <citation type="submission" date="2020-03" db="EMBL/GenBank/DDBJ databases">
        <authorList>
            <person name="Ichikawa N."/>
            <person name="Kimura A."/>
            <person name="Kitahashi Y."/>
            <person name="Uohara A."/>
        </authorList>
    </citation>
    <scope>NUCLEOTIDE SEQUENCE [LARGE SCALE GENOMIC DNA]</scope>
    <source>
        <strain evidence="7 8">NBRC 108638</strain>
    </source>
</reference>
<dbReference type="RefSeq" id="WP_173085758.1">
    <property type="nucleotide sequence ID" value="NZ_BAABJB010000059.1"/>
</dbReference>
<accession>A0A6V8LMH2</accession>
<dbReference type="InterPro" id="IPR036188">
    <property type="entry name" value="FAD/NAD-bd_sf"/>
</dbReference>
<dbReference type="Pfam" id="PF07992">
    <property type="entry name" value="Pyr_redox_2"/>
    <property type="match status" value="1"/>
</dbReference>
<keyword evidence="8" id="KW-1185">Reference proteome</keyword>
<sequence>MAFVIVGAGLAGAKAAQTLREEGFDGDVTLIGTEPERPYERPPLSKGVLLGDAERDSVYVHPADWYAAHDIDLRAGTTVTGIDRARRRVHLEDGESLVYDRLLLATGSAPRHLPVPGADLDGVLYLRTLADIDRVAAAAVDGARLVIVGAGWIGLEVAAAARHRGAAVTVVEAADLPLQQVLGTQIAGVFADLHREHDVRFHFGVQVERLNGTGHVTSVRLTDGTDLPADAVLVAVGARPLTDLAEAAGLSVDNGVTVDASLRTSDPHVYAAGDVANLLHPLLGERIRVEHWSNALHSGPAAARAMLGQDVRYDRLPYFFTDQYDLGMEYRGWAPRGTYDQVVIRGDGDKREFLAFWLRDSRVLAAMNVNIWDANDHLDALVRAGLSGTPANPNLLP</sequence>
<dbReference type="Pfam" id="PF14759">
    <property type="entry name" value="Reductase_C"/>
    <property type="match status" value="1"/>
</dbReference>
<name>A0A6V8LMH2_9ACTN</name>
<evidence type="ECO:0000313" key="7">
    <source>
        <dbReference type="EMBL" id="GFJ96211.1"/>
    </source>
</evidence>
<dbReference type="InterPro" id="IPR050446">
    <property type="entry name" value="FAD-oxidoreductase/Apoptosis"/>
</dbReference>
<dbReference type="GO" id="GO:0016651">
    <property type="term" value="F:oxidoreductase activity, acting on NAD(P)H"/>
    <property type="evidence" value="ECO:0007669"/>
    <property type="project" value="TreeGrafter"/>
</dbReference>
<dbReference type="SUPFAM" id="SSF51905">
    <property type="entry name" value="FAD/NAD(P)-binding domain"/>
    <property type="match status" value="1"/>
</dbReference>
<keyword evidence="3" id="KW-0274">FAD</keyword>
<dbReference type="InterPro" id="IPR016156">
    <property type="entry name" value="FAD/NAD-linked_Rdtase_dimer_sf"/>
</dbReference>
<evidence type="ECO:0000256" key="3">
    <source>
        <dbReference type="ARBA" id="ARBA00022827"/>
    </source>
</evidence>
<dbReference type="PRINTS" id="PR00411">
    <property type="entry name" value="PNDRDTASEI"/>
</dbReference>
<dbReference type="SUPFAM" id="SSF55424">
    <property type="entry name" value="FAD/NAD-linked reductases, dimerisation (C-terminal) domain"/>
    <property type="match status" value="1"/>
</dbReference>
<dbReference type="GO" id="GO:0005737">
    <property type="term" value="C:cytoplasm"/>
    <property type="evidence" value="ECO:0007669"/>
    <property type="project" value="TreeGrafter"/>
</dbReference>
<evidence type="ECO:0000256" key="1">
    <source>
        <dbReference type="ARBA" id="ARBA00001974"/>
    </source>
</evidence>
<evidence type="ECO:0000259" key="5">
    <source>
        <dbReference type="Pfam" id="PF07992"/>
    </source>
</evidence>
<dbReference type="PANTHER" id="PTHR43557:SF2">
    <property type="entry name" value="RIESKE DOMAIN-CONTAINING PROTEIN-RELATED"/>
    <property type="match status" value="1"/>
</dbReference>
<dbReference type="Gene3D" id="3.30.390.30">
    <property type="match status" value="1"/>
</dbReference>
<keyword evidence="4" id="KW-0560">Oxidoreductase</keyword>
<dbReference type="EMBL" id="BLPG01000002">
    <property type="protein sequence ID" value="GFJ96211.1"/>
    <property type="molecule type" value="Genomic_DNA"/>
</dbReference>
<dbReference type="AlphaFoldDB" id="A0A6V8LMH2"/>
<dbReference type="PRINTS" id="PR00368">
    <property type="entry name" value="FADPNR"/>
</dbReference>